<organism evidence="1">
    <name type="scientific">marine sediment metagenome</name>
    <dbReference type="NCBI Taxonomy" id="412755"/>
    <lineage>
        <taxon>unclassified sequences</taxon>
        <taxon>metagenomes</taxon>
        <taxon>ecological metagenomes</taxon>
    </lineage>
</organism>
<comment type="caution">
    <text evidence="1">The sequence shown here is derived from an EMBL/GenBank/DDBJ whole genome shotgun (WGS) entry which is preliminary data.</text>
</comment>
<dbReference type="AlphaFoldDB" id="A0A0F9BI34"/>
<feature type="non-terminal residue" evidence="1">
    <location>
        <position position="1"/>
    </location>
</feature>
<name>A0A0F9BI34_9ZZZZ</name>
<accession>A0A0F9BI34</accession>
<sequence length="29" mass="3172">TQPASDGGVQLTFLDLKVSKWGLIKRTVI</sequence>
<evidence type="ECO:0000313" key="1">
    <source>
        <dbReference type="EMBL" id="KKL21529.1"/>
    </source>
</evidence>
<protein>
    <submittedName>
        <fullName evidence="1">Uncharacterized protein</fullName>
    </submittedName>
</protein>
<dbReference type="EMBL" id="LAZR01037698">
    <property type="protein sequence ID" value="KKL21529.1"/>
    <property type="molecule type" value="Genomic_DNA"/>
</dbReference>
<reference evidence="1" key="1">
    <citation type="journal article" date="2015" name="Nature">
        <title>Complex archaea that bridge the gap between prokaryotes and eukaryotes.</title>
        <authorList>
            <person name="Spang A."/>
            <person name="Saw J.H."/>
            <person name="Jorgensen S.L."/>
            <person name="Zaremba-Niedzwiedzka K."/>
            <person name="Martijn J."/>
            <person name="Lind A.E."/>
            <person name="van Eijk R."/>
            <person name="Schleper C."/>
            <person name="Guy L."/>
            <person name="Ettema T.J."/>
        </authorList>
    </citation>
    <scope>NUCLEOTIDE SEQUENCE</scope>
</reference>
<gene>
    <name evidence="1" type="ORF">LCGC14_2444580</name>
</gene>
<proteinExistence type="predicted"/>